<evidence type="ECO:0000256" key="2">
    <source>
        <dbReference type="ARBA" id="ARBA00007639"/>
    </source>
</evidence>
<dbReference type="InterPro" id="IPR028082">
    <property type="entry name" value="Peripla_BP_I"/>
</dbReference>
<feature type="signal peptide" evidence="4">
    <location>
        <begin position="1"/>
        <end position="21"/>
    </location>
</feature>
<evidence type="ECO:0000259" key="5">
    <source>
        <dbReference type="Pfam" id="PF13407"/>
    </source>
</evidence>
<dbReference type="GO" id="GO:0030246">
    <property type="term" value="F:carbohydrate binding"/>
    <property type="evidence" value="ECO:0007669"/>
    <property type="project" value="UniProtKB-ARBA"/>
</dbReference>
<dbReference type="Pfam" id="PF13407">
    <property type="entry name" value="Peripla_BP_4"/>
    <property type="match status" value="1"/>
</dbReference>
<dbReference type="SUPFAM" id="SSF53822">
    <property type="entry name" value="Periplasmic binding protein-like I"/>
    <property type="match status" value="1"/>
</dbReference>
<evidence type="ECO:0000256" key="4">
    <source>
        <dbReference type="SAM" id="SignalP"/>
    </source>
</evidence>
<organism evidence="6 7">
    <name type="scientific">Chromobacterium rhizoryzae</name>
    <dbReference type="NCBI Taxonomy" id="1778675"/>
    <lineage>
        <taxon>Bacteria</taxon>
        <taxon>Pseudomonadati</taxon>
        <taxon>Pseudomonadota</taxon>
        <taxon>Betaproteobacteria</taxon>
        <taxon>Neisseriales</taxon>
        <taxon>Chromobacteriaceae</taxon>
        <taxon>Chromobacterium</taxon>
    </lineage>
</organism>
<dbReference type="RefSeq" id="WP_043590266.1">
    <property type="nucleotide sequence ID" value="NZ_CP031968.1"/>
</dbReference>
<gene>
    <name evidence="6" type="ORF">D1345_15030</name>
</gene>
<reference evidence="6 7" key="1">
    <citation type="submission" date="2018-08" db="EMBL/GenBank/DDBJ databases">
        <title>Complete genome sequence of JP2-74.</title>
        <authorList>
            <person name="Wu L."/>
        </authorList>
    </citation>
    <scope>NUCLEOTIDE SEQUENCE [LARGE SCALE GENOMIC DNA]</scope>
    <source>
        <strain evidence="6 7">JP2-74</strain>
    </source>
</reference>
<keyword evidence="7" id="KW-1185">Reference proteome</keyword>
<dbReference type="EMBL" id="CP031968">
    <property type="protein sequence ID" value="AXT47419.1"/>
    <property type="molecule type" value="Genomic_DNA"/>
</dbReference>
<evidence type="ECO:0000256" key="3">
    <source>
        <dbReference type="ARBA" id="ARBA00022729"/>
    </source>
</evidence>
<dbReference type="PANTHER" id="PTHR46847">
    <property type="entry name" value="D-ALLOSE-BINDING PERIPLASMIC PROTEIN-RELATED"/>
    <property type="match status" value="1"/>
</dbReference>
<dbReference type="InterPro" id="IPR025997">
    <property type="entry name" value="SBP_2_dom"/>
</dbReference>
<comment type="similarity">
    <text evidence="2">Belongs to the bacterial solute-binding protein 2 family.</text>
</comment>
<protein>
    <submittedName>
        <fullName evidence="6">Sugar ABC transporter substrate-binding protein</fullName>
    </submittedName>
</protein>
<name>A0AAD0RTF2_9NEIS</name>
<sequence>MQRFKFGAAALLCALALPAWAAQPLRIGAAVYGLKGEFMQMWVDALKRHPAVKDGSVQITVFDGRYDALTQNNQFDTMITQKYDAILFVPIDIAAGAEAVAKAARAKIPVIGSNTRVNGDQLTAYIGNNDTVAGELQAEAVAKALKGKGNVVIMEGPIGQSAQLERSAGNQKALARYPGIKVLERKPANWSRAEALTLMENWLTARPGQINGLIGQNDDIALGGLEAVRGKGLDPRKMPAAGIDGIRDGIVAVKNGTLMVSFFQDAKAQAQGALDLALRAVKGPAYQPRSDIWREYAKPMPWAGGAAKRYDVPWTTITPANADALLAKLKPGA</sequence>
<dbReference type="Proteomes" id="UP000259465">
    <property type="component" value="Chromosome"/>
</dbReference>
<keyword evidence="3 4" id="KW-0732">Signal</keyword>
<evidence type="ECO:0000313" key="6">
    <source>
        <dbReference type="EMBL" id="AXT47419.1"/>
    </source>
</evidence>
<dbReference type="AlphaFoldDB" id="A0AAD0RTF2"/>
<accession>A0AAD0RTF2</accession>
<feature type="domain" description="Periplasmic binding protein" evidence="5">
    <location>
        <begin position="30"/>
        <end position="283"/>
    </location>
</feature>
<comment type="subcellular location">
    <subcellularLocation>
        <location evidence="1">Cell envelope</location>
    </subcellularLocation>
</comment>
<dbReference type="Gene3D" id="3.40.50.2300">
    <property type="match status" value="2"/>
</dbReference>
<evidence type="ECO:0000313" key="7">
    <source>
        <dbReference type="Proteomes" id="UP000259465"/>
    </source>
</evidence>
<dbReference type="KEGG" id="crz:D1345_15030"/>
<proteinExistence type="inferred from homology"/>
<evidence type="ECO:0000256" key="1">
    <source>
        <dbReference type="ARBA" id="ARBA00004196"/>
    </source>
</evidence>
<dbReference type="GeneID" id="58560882"/>
<dbReference type="GO" id="GO:0030313">
    <property type="term" value="C:cell envelope"/>
    <property type="evidence" value="ECO:0007669"/>
    <property type="project" value="UniProtKB-SubCell"/>
</dbReference>
<feature type="chain" id="PRO_5042034285" evidence="4">
    <location>
        <begin position="22"/>
        <end position="333"/>
    </location>
</feature>
<dbReference type="CDD" id="cd06313">
    <property type="entry name" value="PBP1_ABC_ThpA_XypA"/>
    <property type="match status" value="1"/>
</dbReference>
<dbReference type="PANTHER" id="PTHR46847:SF1">
    <property type="entry name" value="D-ALLOSE-BINDING PERIPLASMIC PROTEIN-RELATED"/>
    <property type="match status" value="1"/>
</dbReference>